<organism evidence="4 5">
    <name type="scientific">Pontibacter ruber</name>
    <dbReference type="NCBI Taxonomy" id="1343895"/>
    <lineage>
        <taxon>Bacteria</taxon>
        <taxon>Pseudomonadati</taxon>
        <taxon>Bacteroidota</taxon>
        <taxon>Cytophagia</taxon>
        <taxon>Cytophagales</taxon>
        <taxon>Hymenobacteraceae</taxon>
        <taxon>Pontibacter</taxon>
    </lineage>
</organism>
<feature type="domain" description="Outer membrane protein beta-barrel" evidence="3">
    <location>
        <begin position="15"/>
        <end position="224"/>
    </location>
</feature>
<dbReference type="InterPro" id="IPR011250">
    <property type="entry name" value="OMP/PagP_B-barrel"/>
</dbReference>
<gene>
    <name evidence="4" type="ORF">ACFSKP_10250</name>
</gene>
<evidence type="ECO:0000256" key="1">
    <source>
        <dbReference type="ARBA" id="ARBA00022729"/>
    </source>
</evidence>
<comment type="caution">
    <text evidence="4">The sequence shown here is derived from an EMBL/GenBank/DDBJ whole genome shotgun (WGS) entry which is preliminary data.</text>
</comment>
<keyword evidence="1 2" id="KW-0732">Signal</keyword>
<accession>A0ABW5CW34</accession>
<dbReference type="SUPFAM" id="SSF56925">
    <property type="entry name" value="OMPA-like"/>
    <property type="match status" value="1"/>
</dbReference>
<feature type="signal peptide" evidence="2">
    <location>
        <begin position="1"/>
        <end position="25"/>
    </location>
</feature>
<evidence type="ECO:0000313" key="5">
    <source>
        <dbReference type="Proteomes" id="UP001597374"/>
    </source>
</evidence>
<dbReference type="RefSeq" id="WP_250428417.1">
    <property type="nucleotide sequence ID" value="NZ_JALPRR010000001.1"/>
</dbReference>
<reference evidence="5" key="1">
    <citation type="journal article" date="2019" name="Int. J. Syst. Evol. Microbiol.">
        <title>The Global Catalogue of Microorganisms (GCM) 10K type strain sequencing project: providing services to taxonomists for standard genome sequencing and annotation.</title>
        <authorList>
            <consortium name="The Broad Institute Genomics Platform"/>
            <consortium name="The Broad Institute Genome Sequencing Center for Infectious Disease"/>
            <person name="Wu L."/>
            <person name="Ma J."/>
        </authorList>
    </citation>
    <scope>NUCLEOTIDE SEQUENCE [LARGE SCALE GENOMIC DNA]</scope>
    <source>
        <strain evidence="5">CGMCC 4.1782</strain>
    </source>
</reference>
<sequence length="226" mass="25892">MEQWNQLTKAILTFILLLLSFFVQAQKHATPDTASKKLFVGVIASTVGYNLKYAHEPKGGDLRPAVTPYLKYKFSKRLSAQVGVSYDSYKFDVEQIYVESPEKLIYLREYNHTRGVAMPVTVNYTLLYPFRKLELYGTAMVTPIFSTSKSEKSERTEEVTTVTYSAKTSGINTFLTLGIGLAYPLSDRFDMYGNYYRLNRNFNNRLRPKDEYPYPGSLAIGINYKL</sequence>
<keyword evidence="5" id="KW-1185">Reference proteome</keyword>
<evidence type="ECO:0000313" key="4">
    <source>
        <dbReference type="EMBL" id="MFD2246636.1"/>
    </source>
</evidence>
<feature type="chain" id="PRO_5045772789" evidence="2">
    <location>
        <begin position="26"/>
        <end position="226"/>
    </location>
</feature>
<evidence type="ECO:0000256" key="2">
    <source>
        <dbReference type="SAM" id="SignalP"/>
    </source>
</evidence>
<dbReference type="Pfam" id="PF13505">
    <property type="entry name" value="OMP_b-brl"/>
    <property type="match status" value="1"/>
</dbReference>
<protein>
    <submittedName>
        <fullName evidence="4">Outer membrane beta-barrel protein</fullName>
    </submittedName>
</protein>
<dbReference type="EMBL" id="JBHUIM010000001">
    <property type="protein sequence ID" value="MFD2246636.1"/>
    <property type="molecule type" value="Genomic_DNA"/>
</dbReference>
<dbReference type="Proteomes" id="UP001597374">
    <property type="component" value="Unassembled WGS sequence"/>
</dbReference>
<dbReference type="InterPro" id="IPR027385">
    <property type="entry name" value="Beta-barrel_OMP"/>
</dbReference>
<evidence type="ECO:0000259" key="3">
    <source>
        <dbReference type="Pfam" id="PF13505"/>
    </source>
</evidence>
<proteinExistence type="predicted"/>
<name>A0ABW5CW34_9BACT</name>